<sequence>MTDLPLDAAILEEARRFNRKLAWAPRFRVRNRLMPMLGQGLLRVSQLGAGHRLARAGIRVERRLAAAGRLRVPVRILRPAGPVQAVVLDIHGGGWVIGNACMDDRFNAARVEACAAAVVSVDYRLATGAGIDDIIEDCVVAARWLLDGGLPEYRGLPVFVIGESAGAHLAASALLCLKAWPALLERVAGAVLFYGVYDLAGTPFVHAAGPETLVLHGPSMAASLRLLTPHLDDAGRRRPPLSPLFGDLAGMPPALMFAGERDPLRDDSTQMAARWRQVNEVELHLLPEAPHGFIHFPTRMAGLALARSHAWINAQVARREQATMKM</sequence>
<evidence type="ECO:0000256" key="1">
    <source>
        <dbReference type="ARBA" id="ARBA00022801"/>
    </source>
</evidence>
<keyword evidence="4" id="KW-1185">Reference proteome</keyword>
<feature type="domain" description="Alpha/beta hydrolase fold-3" evidence="2">
    <location>
        <begin position="87"/>
        <end position="294"/>
    </location>
</feature>
<comment type="caution">
    <text evidence="3">The sequence shown here is derived from an EMBL/GenBank/DDBJ whole genome shotgun (WGS) entry which is preliminary data.</text>
</comment>
<dbReference type="Proteomes" id="UP001595665">
    <property type="component" value="Unassembled WGS sequence"/>
</dbReference>
<proteinExistence type="predicted"/>
<dbReference type="SUPFAM" id="SSF53474">
    <property type="entry name" value="alpha/beta-Hydrolases"/>
    <property type="match status" value="1"/>
</dbReference>
<dbReference type="Gene3D" id="3.40.50.1820">
    <property type="entry name" value="alpha/beta hydrolase"/>
    <property type="match status" value="1"/>
</dbReference>
<keyword evidence="1 3" id="KW-0378">Hydrolase</keyword>
<dbReference type="EMBL" id="JBHRVV010000001">
    <property type="protein sequence ID" value="MFC3456885.1"/>
    <property type="molecule type" value="Genomic_DNA"/>
</dbReference>
<evidence type="ECO:0000313" key="3">
    <source>
        <dbReference type="EMBL" id="MFC3456885.1"/>
    </source>
</evidence>
<dbReference type="GO" id="GO:0016787">
    <property type="term" value="F:hydrolase activity"/>
    <property type="evidence" value="ECO:0007669"/>
    <property type="project" value="UniProtKB-KW"/>
</dbReference>
<accession>A0ABV7PE44</accession>
<dbReference type="InterPro" id="IPR029058">
    <property type="entry name" value="AB_hydrolase_fold"/>
</dbReference>
<gene>
    <name evidence="3" type="ORF">ACFOPH_01280</name>
</gene>
<evidence type="ECO:0000313" key="4">
    <source>
        <dbReference type="Proteomes" id="UP001595665"/>
    </source>
</evidence>
<dbReference type="InterPro" id="IPR050300">
    <property type="entry name" value="GDXG_lipolytic_enzyme"/>
</dbReference>
<organism evidence="3 4">
    <name type="scientific">Massilia haematophila</name>
    <dbReference type="NCBI Taxonomy" id="457923"/>
    <lineage>
        <taxon>Bacteria</taxon>
        <taxon>Pseudomonadati</taxon>
        <taxon>Pseudomonadota</taxon>
        <taxon>Betaproteobacteria</taxon>
        <taxon>Burkholderiales</taxon>
        <taxon>Oxalobacteraceae</taxon>
        <taxon>Telluria group</taxon>
        <taxon>Massilia</taxon>
    </lineage>
</organism>
<dbReference type="Pfam" id="PF07859">
    <property type="entry name" value="Abhydrolase_3"/>
    <property type="match status" value="1"/>
</dbReference>
<name>A0ABV7PE44_9BURK</name>
<protein>
    <submittedName>
        <fullName evidence="3">Alpha/beta hydrolase fold domain-containing protein</fullName>
    </submittedName>
</protein>
<evidence type="ECO:0000259" key="2">
    <source>
        <dbReference type="Pfam" id="PF07859"/>
    </source>
</evidence>
<dbReference type="RefSeq" id="WP_379732967.1">
    <property type="nucleotide sequence ID" value="NZ_JBHRVV010000001.1"/>
</dbReference>
<reference evidence="4" key="1">
    <citation type="journal article" date="2019" name="Int. J. Syst. Evol. Microbiol.">
        <title>The Global Catalogue of Microorganisms (GCM) 10K type strain sequencing project: providing services to taxonomists for standard genome sequencing and annotation.</title>
        <authorList>
            <consortium name="The Broad Institute Genomics Platform"/>
            <consortium name="The Broad Institute Genome Sequencing Center for Infectious Disease"/>
            <person name="Wu L."/>
            <person name="Ma J."/>
        </authorList>
    </citation>
    <scope>NUCLEOTIDE SEQUENCE [LARGE SCALE GENOMIC DNA]</scope>
    <source>
        <strain evidence="4">CCM 7480</strain>
    </source>
</reference>
<dbReference type="PANTHER" id="PTHR48081:SF8">
    <property type="entry name" value="ALPHA_BETA HYDROLASE FOLD-3 DOMAIN-CONTAINING PROTEIN-RELATED"/>
    <property type="match status" value="1"/>
</dbReference>
<dbReference type="InterPro" id="IPR013094">
    <property type="entry name" value="AB_hydrolase_3"/>
</dbReference>
<dbReference type="PANTHER" id="PTHR48081">
    <property type="entry name" value="AB HYDROLASE SUPERFAMILY PROTEIN C4A8.06C"/>
    <property type="match status" value="1"/>
</dbReference>